<gene>
    <name evidence="2" type="ORF">BCR44DRAFT_335535</name>
</gene>
<proteinExistence type="predicted"/>
<keyword evidence="3" id="KW-1185">Reference proteome</keyword>
<evidence type="ECO:0000256" key="1">
    <source>
        <dbReference type="SAM" id="MobiDB-lite"/>
    </source>
</evidence>
<dbReference type="EMBL" id="MCFL01000030">
    <property type="protein sequence ID" value="ORZ34167.1"/>
    <property type="molecule type" value="Genomic_DNA"/>
</dbReference>
<comment type="caution">
    <text evidence="2">The sequence shown here is derived from an EMBL/GenBank/DDBJ whole genome shotgun (WGS) entry which is preliminary data.</text>
</comment>
<evidence type="ECO:0000313" key="2">
    <source>
        <dbReference type="EMBL" id="ORZ34167.1"/>
    </source>
</evidence>
<name>A0A1Y2HHT4_9FUNG</name>
<evidence type="ECO:0000313" key="3">
    <source>
        <dbReference type="Proteomes" id="UP000193411"/>
    </source>
</evidence>
<protein>
    <submittedName>
        <fullName evidence="2">Uncharacterized protein</fullName>
    </submittedName>
</protein>
<sequence>MLDARGVVQQVELLINLQSGIICRLSVVGVVAVIASLDRRTTNPSDSGGCGKCKKWSGNPHVVCGNQSNRRANHCNRQGAMGAGLCSLGEGFHILNAGFLLSGPHHRATDHDHGQRSGARQRIIRYISPTLTAPYAWNVPAMDSPHSNASPHGLAVPIWQPHPSAGRLQPTLT</sequence>
<accession>A0A1Y2HHT4</accession>
<feature type="region of interest" description="Disordered" evidence="1">
    <location>
        <begin position="146"/>
        <end position="173"/>
    </location>
</feature>
<dbReference type="Proteomes" id="UP000193411">
    <property type="component" value="Unassembled WGS sequence"/>
</dbReference>
<organism evidence="2 3">
    <name type="scientific">Catenaria anguillulae PL171</name>
    <dbReference type="NCBI Taxonomy" id="765915"/>
    <lineage>
        <taxon>Eukaryota</taxon>
        <taxon>Fungi</taxon>
        <taxon>Fungi incertae sedis</taxon>
        <taxon>Blastocladiomycota</taxon>
        <taxon>Blastocladiomycetes</taxon>
        <taxon>Blastocladiales</taxon>
        <taxon>Catenariaceae</taxon>
        <taxon>Catenaria</taxon>
    </lineage>
</organism>
<dbReference type="AlphaFoldDB" id="A0A1Y2HHT4"/>
<reference evidence="2 3" key="1">
    <citation type="submission" date="2016-07" db="EMBL/GenBank/DDBJ databases">
        <title>Pervasive Adenine N6-methylation of Active Genes in Fungi.</title>
        <authorList>
            <consortium name="DOE Joint Genome Institute"/>
            <person name="Mondo S.J."/>
            <person name="Dannebaum R.O."/>
            <person name="Kuo R.C."/>
            <person name="Labutti K."/>
            <person name="Haridas S."/>
            <person name="Kuo A."/>
            <person name="Salamov A."/>
            <person name="Ahrendt S.R."/>
            <person name="Lipzen A."/>
            <person name="Sullivan W."/>
            <person name="Andreopoulos W.B."/>
            <person name="Clum A."/>
            <person name="Lindquist E."/>
            <person name="Daum C."/>
            <person name="Ramamoorthy G.K."/>
            <person name="Gryganskyi A."/>
            <person name="Culley D."/>
            <person name="Magnuson J.K."/>
            <person name="James T.Y."/>
            <person name="O'Malley M.A."/>
            <person name="Stajich J.E."/>
            <person name="Spatafora J.W."/>
            <person name="Visel A."/>
            <person name="Grigoriev I.V."/>
        </authorList>
    </citation>
    <scope>NUCLEOTIDE SEQUENCE [LARGE SCALE GENOMIC DNA]</scope>
    <source>
        <strain evidence="2 3">PL171</strain>
    </source>
</reference>